<reference evidence="2" key="1">
    <citation type="journal article" date="2020" name="Stud. Mycol.">
        <title>101 Dothideomycetes genomes: a test case for predicting lifestyles and emergence of pathogens.</title>
        <authorList>
            <person name="Haridas S."/>
            <person name="Albert R."/>
            <person name="Binder M."/>
            <person name="Bloem J."/>
            <person name="Labutti K."/>
            <person name="Salamov A."/>
            <person name="Andreopoulos B."/>
            <person name="Baker S."/>
            <person name="Barry K."/>
            <person name="Bills G."/>
            <person name="Bluhm B."/>
            <person name="Cannon C."/>
            <person name="Castanera R."/>
            <person name="Culley D."/>
            <person name="Daum C."/>
            <person name="Ezra D."/>
            <person name="Gonzalez J."/>
            <person name="Henrissat B."/>
            <person name="Kuo A."/>
            <person name="Liang C."/>
            <person name="Lipzen A."/>
            <person name="Lutzoni F."/>
            <person name="Magnuson J."/>
            <person name="Mondo S."/>
            <person name="Nolan M."/>
            <person name="Ohm R."/>
            <person name="Pangilinan J."/>
            <person name="Park H.-J."/>
            <person name="Ramirez L."/>
            <person name="Alfaro M."/>
            <person name="Sun H."/>
            <person name="Tritt A."/>
            <person name="Yoshinaga Y."/>
            <person name="Zwiers L.-H."/>
            <person name="Turgeon B."/>
            <person name="Goodwin S."/>
            <person name="Spatafora J."/>
            <person name="Crous P."/>
            <person name="Grigoriev I."/>
        </authorList>
    </citation>
    <scope>NUCLEOTIDE SEQUENCE</scope>
    <source>
        <strain evidence="2">Tuck. ex Michener</strain>
    </source>
</reference>
<protein>
    <submittedName>
        <fullName evidence="2">Uncharacterized protein</fullName>
    </submittedName>
</protein>
<dbReference type="EMBL" id="ML991821">
    <property type="protein sequence ID" value="KAF2231887.1"/>
    <property type="molecule type" value="Genomic_DNA"/>
</dbReference>
<dbReference type="AlphaFoldDB" id="A0A6A6H1Z6"/>
<dbReference type="Proteomes" id="UP000800092">
    <property type="component" value="Unassembled WGS sequence"/>
</dbReference>
<feature type="signal peptide" evidence="1">
    <location>
        <begin position="1"/>
        <end position="19"/>
    </location>
</feature>
<name>A0A6A6H1Z6_VIRVR</name>
<evidence type="ECO:0000313" key="2">
    <source>
        <dbReference type="EMBL" id="KAF2231887.1"/>
    </source>
</evidence>
<proteinExistence type="predicted"/>
<gene>
    <name evidence="2" type="ORF">EV356DRAFT_535059</name>
</gene>
<evidence type="ECO:0000313" key="3">
    <source>
        <dbReference type="Proteomes" id="UP000800092"/>
    </source>
</evidence>
<accession>A0A6A6H1Z6</accession>
<feature type="chain" id="PRO_5025379101" evidence="1">
    <location>
        <begin position="20"/>
        <end position="124"/>
    </location>
</feature>
<organism evidence="2 3">
    <name type="scientific">Viridothelium virens</name>
    <name type="common">Speckled blister lichen</name>
    <name type="synonym">Trypethelium virens</name>
    <dbReference type="NCBI Taxonomy" id="1048519"/>
    <lineage>
        <taxon>Eukaryota</taxon>
        <taxon>Fungi</taxon>
        <taxon>Dikarya</taxon>
        <taxon>Ascomycota</taxon>
        <taxon>Pezizomycotina</taxon>
        <taxon>Dothideomycetes</taxon>
        <taxon>Dothideomycetes incertae sedis</taxon>
        <taxon>Trypetheliales</taxon>
        <taxon>Trypetheliaceae</taxon>
        <taxon>Viridothelium</taxon>
    </lineage>
</organism>
<keyword evidence="3" id="KW-1185">Reference proteome</keyword>
<keyword evidence="1" id="KW-0732">Signal</keyword>
<evidence type="ECO:0000256" key="1">
    <source>
        <dbReference type="SAM" id="SignalP"/>
    </source>
</evidence>
<sequence>MFSSRSVLLSTLLVGIASASNVTFYSDTFCSDVITTAQVTDNLVCHQLPSPLPQSVSFHLSDFVSADLAGTAYTSSDCSSPCGGFEVTVENESPNAQYPIANGQCVSAQPNGATFGSYQFSAFR</sequence>